<evidence type="ECO:0000313" key="3">
    <source>
        <dbReference type="Proteomes" id="UP000030671"/>
    </source>
</evidence>
<feature type="chain" id="PRO_5004844859" evidence="1">
    <location>
        <begin position="21"/>
        <end position="246"/>
    </location>
</feature>
<organism evidence="2 3">
    <name type="scientific">Heterobasidion irregulare (strain TC 32-1)</name>
    <dbReference type="NCBI Taxonomy" id="747525"/>
    <lineage>
        <taxon>Eukaryota</taxon>
        <taxon>Fungi</taxon>
        <taxon>Dikarya</taxon>
        <taxon>Basidiomycota</taxon>
        <taxon>Agaricomycotina</taxon>
        <taxon>Agaricomycetes</taxon>
        <taxon>Russulales</taxon>
        <taxon>Bondarzewiaceae</taxon>
        <taxon>Heterobasidion</taxon>
        <taxon>Heterobasidion annosum species complex</taxon>
    </lineage>
</organism>
<name>W4JNH6_HETIT</name>
<dbReference type="KEGG" id="hir:HETIRDRAFT_120415"/>
<gene>
    <name evidence="2" type="ORF">HETIRDRAFT_120415</name>
</gene>
<dbReference type="OrthoDB" id="3266140at2759"/>
<keyword evidence="3" id="KW-1185">Reference proteome</keyword>
<accession>W4JNH6</accession>
<proteinExistence type="predicted"/>
<reference evidence="2 3" key="1">
    <citation type="journal article" date="2012" name="New Phytol.">
        <title>Insight into trade-off between wood decay and parasitism from the genome of a fungal forest pathogen.</title>
        <authorList>
            <person name="Olson A."/>
            <person name="Aerts A."/>
            <person name="Asiegbu F."/>
            <person name="Belbahri L."/>
            <person name="Bouzid O."/>
            <person name="Broberg A."/>
            <person name="Canback B."/>
            <person name="Coutinho P.M."/>
            <person name="Cullen D."/>
            <person name="Dalman K."/>
            <person name="Deflorio G."/>
            <person name="van Diepen L.T."/>
            <person name="Dunand C."/>
            <person name="Duplessis S."/>
            <person name="Durling M."/>
            <person name="Gonthier P."/>
            <person name="Grimwood J."/>
            <person name="Fossdal C.G."/>
            <person name="Hansson D."/>
            <person name="Henrissat B."/>
            <person name="Hietala A."/>
            <person name="Himmelstrand K."/>
            <person name="Hoffmeister D."/>
            <person name="Hogberg N."/>
            <person name="James T.Y."/>
            <person name="Karlsson M."/>
            <person name="Kohler A."/>
            <person name="Kues U."/>
            <person name="Lee Y.H."/>
            <person name="Lin Y.C."/>
            <person name="Lind M."/>
            <person name="Lindquist E."/>
            <person name="Lombard V."/>
            <person name="Lucas S."/>
            <person name="Lunden K."/>
            <person name="Morin E."/>
            <person name="Murat C."/>
            <person name="Park J."/>
            <person name="Raffaello T."/>
            <person name="Rouze P."/>
            <person name="Salamov A."/>
            <person name="Schmutz J."/>
            <person name="Solheim H."/>
            <person name="Stahlberg J."/>
            <person name="Velez H."/>
            <person name="de Vries R.P."/>
            <person name="Wiebenga A."/>
            <person name="Woodward S."/>
            <person name="Yakovlev I."/>
            <person name="Garbelotto M."/>
            <person name="Martin F."/>
            <person name="Grigoriev I.V."/>
            <person name="Stenlid J."/>
        </authorList>
    </citation>
    <scope>NUCLEOTIDE SEQUENCE [LARGE SCALE GENOMIC DNA]</scope>
    <source>
        <strain evidence="2 3">TC 32-1</strain>
    </source>
</reference>
<evidence type="ECO:0000313" key="2">
    <source>
        <dbReference type="EMBL" id="ETW75112.1"/>
    </source>
</evidence>
<dbReference type="AlphaFoldDB" id="W4JNH6"/>
<keyword evidence="1" id="KW-0732">Signal</keyword>
<dbReference type="RefSeq" id="XP_009552564.1">
    <property type="nucleotide sequence ID" value="XM_009554269.1"/>
</dbReference>
<protein>
    <submittedName>
        <fullName evidence="2">Uncharacterized protein</fullName>
    </submittedName>
</protein>
<evidence type="ECO:0000256" key="1">
    <source>
        <dbReference type="SAM" id="SignalP"/>
    </source>
</evidence>
<dbReference type="GeneID" id="20666695"/>
<dbReference type="InParanoid" id="W4JNH6"/>
<dbReference type="Proteomes" id="UP000030671">
    <property type="component" value="Unassembled WGS sequence"/>
</dbReference>
<dbReference type="HOGENOM" id="CLU_1129178_0_0_1"/>
<sequence>MMRSFVSTLLFAVFVARVHALPTELHTLGRRDNVCALNLRGATAKDCLVDNKGTFFTLTPPSTITATAVTCKPFNQNVYHHIVELQLLDGALQKTGVCTMITAMIKAQSSVSKAALLQPLSDVINGNKNLNFLASTVNNRKKTVVGNSLKGKGKAAGNDDLNVAVGNYLQLTKASSTDIAKSLDVAVAKIIEQAQTIANALPADSGTGRKKVTTKSDLEKAIATANKSKNPVSTAWQAVLDDAPHA</sequence>
<feature type="signal peptide" evidence="1">
    <location>
        <begin position="1"/>
        <end position="20"/>
    </location>
</feature>
<dbReference type="EMBL" id="KI925466">
    <property type="protein sequence ID" value="ETW75112.1"/>
    <property type="molecule type" value="Genomic_DNA"/>
</dbReference>